<evidence type="ECO:0000256" key="2">
    <source>
        <dbReference type="ARBA" id="ARBA00023002"/>
    </source>
</evidence>
<keyword evidence="7" id="KW-1185">Reference proteome</keyword>
<sequence length="350" mass="37464">MSAIPSTMRAITIPKHGGLEVIQESILPTPQPSANNVLIKVDYAGVNFRDTYVRTGLYPSSTFPVILGQEAAGTVVALPTDQKLLESEAFKRKGLSIGSRVATVATQTFAEYSSSPWLGVFKIPDSIPNTIGVAAMVQGFTALTFMTEAYNVQKDDWILVHTAAGGLGLIFCQIGKSRGAHIIGTTSSPEKAELAKAHGAEHVILYNQEDTAARVLEITGGLGVHAVFDGVGKDTWEANFKLIRRKGTIVSVGNASGAVPPFPPLKLIEKNLKVLRPAVPGYMTTPEECEYYATELWKLIESGTVKIKIFKEYPFTVEGVRTSQTDITGRGTSGKLLLKVAGGSGAVAHY</sequence>
<evidence type="ECO:0000259" key="5">
    <source>
        <dbReference type="SMART" id="SM00829"/>
    </source>
</evidence>
<dbReference type="SUPFAM" id="SSF51735">
    <property type="entry name" value="NAD(P)-binding Rossmann-fold domains"/>
    <property type="match status" value="1"/>
</dbReference>
<gene>
    <name evidence="6" type="ORF">SISNIDRAFT_454463</name>
</gene>
<evidence type="ECO:0000313" key="6">
    <source>
        <dbReference type="EMBL" id="KZS93308.1"/>
    </source>
</evidence>
<dbReference type="GO" id="GO:0003960">
    <property type="term" value="F:quinone reductase (NADPH) activity"/>
    <property type="evidence" value="ECO:0007669"/>
    <property type="project" value="InterPro"/>
</dbReference>
<dbReference type="SMART" id="SM00829">
    <property type="entry name" value="PKS_ER"/>
    <property type="match status" value="1"/>
</dbReference>
<proteinExistence type="predicted"/>
<dbReference type="Proteomes" id="UP000076722">
    <property type="component" value="Unassembled WGS sequence"/>
</dbReference>
<dbReference type="GO" id="GO:0035925">
    <property type="term" value="F:mRNA 3'-UTR AU-rich region binding"/>
    <property type="evidence" value="ECO:0007669"/>
    <property type="project" value="TreeGrafter"/>
</dbReference>
<dbReference type="PROSITE" id="PS01162">
    <property type="entry name" value="QOR_ZETA_CRYSTAL"/>
    <property type="match status" value="1"/>
</dbReference>
<dbReference type="InterPro" id="IPR013149">
    <property type="entry name" value="ADH-like_C"/>
</dbReference>
<dbReference type="InterPro" id="IPR011032">
    <property type="entry name" value="GroES-like_sf"/>
</dbReference>
<dbReference type="FunFam" id="3.40.50.720:FF:000053">
    <property type="entry name" value="Quinone oxidoreductase 1"/>
    <property type="match status" value="1"/>
</dbReference>
<dbReference type="InterPro" id="IPR013154">
    <property type="entry name" value="ADH-like_N"/>
</dbReference>
<name>A0A164UK98_9AGAM</name>
<dbReference type="GO" id="GO:0008270">
    <property type="term" value="F:zinc ion binding"/>
    <property type="evidence" value="ECO:0007669"/>
    <property type="project" value="InterPro"/>
</dbReference>
<dbReference type="PANTHER" id="PTHR48106:SF13">
    <property type="entry name" value="QUINONE OXIDOREDUCTASE-RELATED"/>
    <property type="match status" value="1"/>
</dbReference>
<dbReference type="InterPro" id="IPR047618">
    <property type="entry name" value="QOR-like"/>
</dbReference>
<dbReference type="SUPFAM" id="SSF50129">
    <property type="entry name" value="GroES-like"/>
    <property type="match status" value="1"/>
</dbReference>
<dbReference type="InterPro" id="IPR002364">
    <property type="entry name" value="Quin_OxRdtase/zeta-crystal_CS"/>
</dbReference>
<dbReference type="EMBL" id="KV419407">
    <property type="protein sequence ID" value="KZS93308.1"/>
    <property type="molecule type" value="Genomic_DNA"/>
</dbReference>
<accession>A0A164UK98</accession>
<dbReference type="OrthoDB" id="48317at2759"/>
<evidence type="ECO:0000256" key="1">
    <source>
        <dbReference type="ARBA" id="ARBA00022857"/>
    </source>
</evidence>
<evidence type="ECO:0000256" key="3">
    <source>
        <dbReference type="ARBA" id="ARBA00043088"/>
    </source>
</evidence>
<dbReference type="STRING" id="1314777.A0A164UK98"/>
<dbReference type="Gene3D" id="3.90.180.10">
    <property type="entry name" value="Medium-chain alcohol dehydrogenases, catalytic domain"/>
    <property type="match status" value="1"/>
</dbReference>
<dbReference type="CDD" id="cd05286">
    <property type="entry name" value="QOR2"/>
    <property type="match status" value="1"/>
</dbReference>
<dbReference type="Pfam" id="PF08240">
    <property type="entry name" value="ADH_N"/>
    <property type="match status" value="1"/>
</dbReference>
<dbReference type="PANTHER" id="PTHR48106">
    <property type="entry name" value="QUINONE OXIDOREDUCTASE PIG3-RELATED"/>
    <property type="match status" value="1"/>
</dbReference>
<evidence type="ECO:0000256" key="4">
    <source>
        <dbReference type="ARBA" id="ARBA00070796"/>
    </source>
</evidence>
<reference evidence="6 7" key="1">
    <citation type="journal article" date="2016" name="Mol. Biol. Evol.">
        <title>Comparative Genomics of Early-Diverging Mushroom-Forming Fungi Provides Insights into the Origins of Lignocellulose Decay Capabilities.</title>
        <authorList>
            <person name="Nagy L.G."/>
            <person name="Riley R."/>
            <person name="Tritt A."/>
            <person name="Adam C."/>
            <person name="Daum C."/>
            <person name="Floudas D."/>
            <person name="Sun H."/>
            <person name="Yadav J.S."/>
            <person name="Pangilinan J."/>
            <person name="Larsson K.H."/>
            <person name="Matsuura K."/>
            <person name="Barry K."/>
            <person name="Labutti K."/>
            <person name="Kuo R."/>
            <person name="Ohm R.A."/>
            <person name="Bhattacharya S.S."/>
            <person name="Shirouzu T."/>
            <person name="Yoshinaga Y."/>
            <person name="Martin F.M."/>
            <person name="Grigoriev I.V."/>
            <person name="Hibbett D.S."/>
        </authorList>
    </citation>
    <scope>NUCLEOTIDE SEQUENCE [LARGE SCALE GENOMIC DNA]</scope>
    <source>
        <strain evidence="6 7">HHB9708</strain>
    </source>
</reference>
<dbReference type="Pfam" id="PF00107">
    <property type="entry name" value="ADH_zinc_N"/>
    <property type="match status" value="1"/>
</dbReference>
<organism evidence="6 7">
    <name type="scientific">Sistotremastrum niveocremeum HHB9708</name>
    <dbReference type="NCBI Taxonomy" id="1314777"/>
    <lineage>
        <taxon>Eukaryota</taxon>
        <taxon>Fungi</taxon>
        <taxon>Dikarya</taxon>
        <taxon>Basidiomycota</taxon>
        <taxon>Agaricomycotina</taxon>
        <taxon>Agaricomycetes</taxon>
        <taxon>Sistotremastrales</taxon>
        <taxon>Sistotremastraceae</taxon>
        <taxon>Sertulicium</taxon>
        <taxon>Sertulicium niveocremeum</taxon>
    </lineage>
</organism>
<dbReference type="GO" id="GO:0005829">
    <property type="term" value="C:cytosol"/>
    <property type="evidence" value="ECO:0007669"/>
    <property type="project" value="TreeGrafter"/>
</dbReference>
<feature type="domain" description="Enoyl reductase (ER)" evidence="5">
    <location>
        <begin position="17"/>
        <end position="338"/>
    </location>
</feature>
<dbReference type="InterPro" id="IPR020843">
    <property type="entry name" value="ER"/>
</dbReference>
<dbReference type="GO" id="GO:0070402">
    <property type="term" value="F:NADPH binding"/>
    <property type="evidence" value="ECO:0007669"/>
    <property type="project" value="TreeGrafter"/>
</dbReference>
<dbReference type="InterPro" id="IPR036291">
    <property type="entry name" value="NAD(P)-bd_dom_sf"/>
</dbReference>
<protein>
    <recommendedName>
        <fullName evidence="4">Probable quinone oxidoreductase</fullName>
    </recommendedName>
    <alternativeName>
        <fullName evidence="3">NADPH:quinone reductase</fullName>
    </alternativeName>
</protein>
<dbReference type="AlphaFoldDB" id="A0A164UK98"/>
<keyword evidence="1" id="KW-0521">NADP</keyword>
<keyword evidence="2" id="KW-0560">Oxidoreductase</keyword>
<dbReference type="Gene3D" id="3.40.50.720">
    <property type="entry name" value="NAD(P)-binding Rossmann-like Domain"/>
    <property type="match status" value="1"/>
</dbReference>
<evidence type="ECO:0000313" key="7">
    <source>
        <dbReference type="Proteomes" id="UP000076722"/>
    </source>
</evidence>